<comment type="caution">
    <text evidence="11">The sequence shown here is derived from an EMBL/GenBank/DDBJ whole genome shotgun (WGS) entry which is preliminary data.</text>
</comment>
<feature type="transmembrane region" description="Helical" evidence="9">
    <location>
        <begin position="181"/>
        <end position="204"/>
    </location>
</feature>
<reference evidence="11 12" key="1">
    <citation type="submission" date="2024-07" db="EMBL/GenBank/DDBJ databases">
        <title>Whole genome sequencing of Prodigiosin pigment-producing Streptomyces salinarius isolated from rhizosphere soil of Arachis hypogaea.</title>
        <authorList>
            <person name="Vidhya A."/>
            <person name="Ramya S."/>
        </authorList>
    </citation>
    <scope>NUCLEOTIDE SEQUENCE [LARGE SCALE GENOMIC DNA]</scope>
    <source>
        <strain evidence="11 12">VRMG2420</strain>
    </source>
</reference>
<keyword evidence="3" id="KW-1003">Cell membrane</keyword>
<dbReference type="InterPro" id="IPR011701">
    <property type="entry name" value="MFS"/>
</dbReference>
<evidence type="ECO:0000256" key="6">
    <source>
        <dbReference type="ARBA" id="ARBA00023136"/>
    </source>
</evidence>
<proteinExistence type="predicted"/>
<dbReference type="EMBL" id="JBITPR010000039">
    <property type="protein sequence ID" value="MFI7871899.1"/>
    <property type="molecule type" value="Genomic_DNA"/>
</dbReference>
<protein>
    <submittedName>
        <fullName evidence="11">MFS transporter</fullName>
    </submittedName>
</protein>
<evidence type="ECO:0000256" key="5">
    <source>
        <dbReference type="ARBA" id="ARBA00022989"/>
    </source>
</evidence>
<feature type="transmembrane region" description="Helical" evidence="9">
    <location>
        <begin position="148"/>
        <end position="169"/>
    </location>
</feature>
<keyword evidence="7" id="KW-0046">Antibiotic resistance</keyword>
<dbReference type="NCBIfam" id="TIGR00711">
    <property type="entry name" value="efflux_EmrB"/>
    <property type="match status" value="1"/>
</dbReference>
<dbReference type="InterPro" id="IPR036259">
    <property type="entry name" value="MFS_trans_sf"/>
</dbReference>
<evidence type="ECO:0000256" key="7">
    <source>
        <dbReference type="ARBA" id="ARBA00023251"/>
    </source>
</evidence>
<evidence type="ECO:0000256" key="2">
    <source>
        <dbReference type="ARBA" id="ARBA00022448"/>
    </source>
</evidence>
<keyword evidence="12" id="KW-1185">Reference proteome</keyword>
<feature type="region of interest" description="Disordered" evidence="8">
    <location>
        <begin position="1"/>
        <end position="48"/>
    </location>
</feature>
<dbReference type="SUPFAM" id="SSF103473">
    <property type="entry name" value="MFS general substrate transporter"/>
    <property type="match status" value="1"/>
</dbReference>
<feature type="transmembrane region" description="Helical" evidence="9">
    <location>
        <begin position="55"/>
        <end position="79"/>
    </location>
</feature>
<dbReference type="PANTHER" id="PTHR42718">
    <property type="entry name" value="MAJOR FACILITATOR SUPERFAMILY MULTIDRUG TRANSPORTER MFSC"/>
    <property type="match status" value="1"/>
</dbReference>
<feature type="transmembrane region" description="Helical" evidence="9">
    <location>
        <begin position="495"/>
        <end position="513"/>
    </location>
</feature>
<dbReference type="CDD" id="cd17321">
    <property type="entry name" value="MFS_MMR_MDR_like"/>
    <property type="match status" value="1"/>
</dbReference>
<feature type="domain" description="Major facilitator superfamily (MFS) profile" evidence="10">
    <location>
        <begin position="57"/>
        <end position="517"/>
    </location>
</feature>
<feature type="transmembrane region" description="Helical" evidence="9">
    <location>
        <begin position="216"/>
        <end position="236"/>
    </location>
</feature>
<feature type="transmembrane region" description="Helical" evidence="9">
    <location>
        <begin position="243"/>
        <end position="263"/>
    </location>
</feature>
<keyword evidence="5 9" id="KW-1133">Transmembrane helix</keyword>
<dbReference type="InterPro" id="IPR020846">
    <property type="entry name" value="MFS_dom"/>
</dbReference>
<dbReference type="PRINTS" id="PR01036">
    <property type="entry name" value="TCRTETB"/>
</dbReference>
<evidence type="ECO:0000259" key="10">
    <source>
        <dbReference type="PROSITE" id="PS50850"/>
    </source>
</evidence>
<feature type="transmembrane region" description="Helical" evidence="9">
    <location>
        <begin position="412"/>
        <end position="437"/>
    </location>
</feature>
<feature type="transmembrane region" description="Helical" evidence="9">
    <location>
        <begin position="123"/>
        <end position="142"/>
    </location>
</feature>
<feature type="transmembrane region" description="Helical" evidence="9">
    <location>
        <begin position="458"/>
        <end position="475"/>
    </location>
</feature>
<comment type="subcellular location">
    <subcellularLocation>
        <location evidence="1">Cell membrane</location>
        <topology evidence="1">Multi-pass membrane protein</topology>
    </subcellularLocation>
</comment>
<evidence type="ECO:0000256" key="4">
    <source>
        <dbReference type="ARBA" id="ARBA00022692"/>
    </source>
</evidence>
<feature type="transmembrane region" description="Helical" evidence="9">
    <location>
        <begin position="383"/>
        <end position="400"/>
    </location>
</feature>
<keyword evidence="2" id="KW-0813">Transport</keyword>
<feature type="transmembrane region" description="Helical" evidence="9">
    <location>
        <begin position="275"/>
        <end position="295"/>
    </location>
</feature>
<keyword evidence="4 9" id="KW-0812">Transmembrane</keyword>
<feature type="transmembrane region" description="Helical" evidence="9">
    <location>
        <begin position="353"/>
        <end position="371"/>
    </location>
</feature>
<keyword evidence="6 9" id="KW-0472">Membrane</keyword>
<organism evidence="11 12">
    <name type="scientific">Streptomyces salinarius</name>
    <dbReference type="NCBI Taxonomy" id="2762598"/>
    <lineage>
        <taxon>Bacteria</taxon>
        <taxon>Bacillati</taxon>
        <taxon>Actinomycetota</taxon>
        <taxon>Actinomycetes</taxon>
        <taxon>Kitasatosporales</taxon>
        <taxon>Streptomycetaceae</taxon>
        <taxon>Streptomyces</taxon>
    </lineage>
</organism>
<evidence type="ECO:0000256" key="3">
    <source>
        <dbReference type="ARBA" id="ARBA00022475"/>
    </source>
</evidence>
<accession>A0ABW8BA92</accession>
<feature type="transmembrane region" description="Helical" evidence="9">
    <location>
        <begin position="91"/>
        <end position="111"/>
    </location>
</feature>
<dbReference type="Pfam" id="PF07690">
    <property type="entry name" value="MFS_1"/>
    <property type="match status" value="1"/>
</dbReference>
<gene>
    <name evidence="11" type="ORF">AB4829_15040</name>
</gene>
<name>A0ABW8BA92_9ACTN</name>
<evidence type="ECO:0000256" key="1">
    <source>
        <dbReference type="ARBA" id="ARBA00004651"/>
    </source>
</evidence>
<dbReference type="InterPro" id="IPR004638">
    <property type="entry name" value="EmrB-like"/>
</dbReference>
<dbReference type="RefSeq" id="WP_399592704.1">
    <property type="nucleotide sequence ID" value="NZ_JBITPR010000039.1"/>
</dbReference>
<sequence length="534" mass="55879">MTTTHTPEPTPAPSVATDEPRSPAESARPAKSAGPAGPTEPAESAEPGAGDRRRWFALAIVMTAAFMDLVDVTIVNIAIPSIQKDEGATFSQVQWITAGYALAFAAGLITGGRLGDIHGRKRVFLVGIGGFTLASALCGLAANPEMLVASRILQGGMAALMVPQVLSIVHATFPAHERGKVFGLFGAIVGLGAVSGPLLGALLTEWNLFGLEWRPIFLINLPVGIAGLVLGSRFITESKAPRALRLDLVGVALVTLGLLMLIYPLTRGEELGWPLWGHLSMAGSVVVLAVLVAYERRKSARDGSPLVELSLFRVKSFAAGIAVQTVFGVALGIFFLVWTLYLQYGLGWSPLRAGLTGVPFSIAVSTAAGISVQKLVPRFGRKVLQAGALVMAAGVLLYIWESGHYGLAITSWQMAPPLVVMGVGMGLIVAPLTDAVLSQVPREHAGAASGLINTVQQMGNALGLGLVSVVFFGTMSDHLTPARLGPAYVDAFQNALGWVAAVLAGIFLLMFALPGRPAQHVEGGRAEEKEPALV</sequence>
<evidence type="ECO:0000313" key="12">
    <source>
        <dbReference type="Proteomes" id="UP001614264"/>
    </source>
</evidence>
<dbReference type="Proteomes" id="UP001614264">
    <property type="component" value="Unassembled WGS sequence"/>
</dbReference>
<evidence type="ECO:0000313" key="11">
    <source>
        <dbReference type="EMBL" id="MFI7871899.1"/>
    </source>
</evidence>
<evidence type="ECO:0000256" key="9">
    <source>
        <dbReference type="SAM" id="Phobius"/>
    </source>
</evidence>
<dbReference type="PANTHER" id="PTHR42718:SF39">
    <property type="entry name" value="ACTINORHODIN TRANSPORTER-RELATED"/>
    <property type="match status" value="1"/>
</dbReference>
<feature type="transmembrane region" description="Helical" evidence="9">
    <location>
        <begin position="316"/>
        <end position="341"/>
    </location>
</feature>
<dbReference type="Gene3D" id="1.20.1250.20">
    <property type="entry name" value="MFS general substrate transporter like domains"/>
    <property type="match status" value="1"/>
</dbReference>
<dbReference type="Gene3D" id="1.20.1720.10">
    <property type="entry name" value="Multidrug resistance protein D"/>
    <property type="match status" value="1"/>
</dbReference>
<dbReference type="PROSITE" id="PS50850">
    <property type="entry name" value="MFS"/>
    <property type="match status" value="1"/>
</dbReference>
<evidence type="ECO:0000256" key="8">
    <source>
        <dbReference type="SAM" id="MobiDB-lite"/>
    </source>
</evidence>